<gene>
    <name evidence="1" type="ORF">SAMN02745746_03815</name>
</gene>
<dbReference type="STRING" id="1123014.SAMN02745746_03815"/>
<evidence type="ECO:0000313" key="1">
    <source>
        <dbReference type="EMBL" id="SMF53401.1"/>
    </source>
</evidence>
<sequence>MNLPKIRRLIAKVQAGDKRALATLVEWGQEAAVGVILASNDPVPTWARWHLLQEHQCRHTPKPGRVTAAIERNKAEGQEYRDKVKDKAWVIPFTSIKPHKRVKALEDFMIENGAGYFGLVRIPDRKTLARIVDELVVAEQKGRQ</sequence>
<name>A0A1Y6CBN9_9NEIS</name>
<reference evidence="2" key="1">
    <citation type="submission" date="2017-04" db="EMBL/GenBank/DDBJ databases">
        <authorList>
            <person name="Varghese N."/>
            <person name="Submissions S."/>
        </authorList>
    </citation>
    <scope>NUCLEOTIDE SEQUENCE [LARGE SCALE GENOMIC DNA]</scope>
    <source>
        <strain evidence="2">DSM 22618</strain>
    </source>
</reference>
<proteinExistence type="predicted"/>
<dbReference type="AlphaFoldDB" id="A0A1Y6CBN9"/>
<protein>
    <submittedName>
        <fullName evidence="1">Uncharacterized protein</fullName>
    </submittedName>
</protein>
<accession>A0A1Y6CBN9</accession>
<keyword evidence="2" id="KW-1185">Reference proteome</keyword>
<dbReference type="EMBL" id="FXAG01000029">
    <property type="protein sequence ID" value="SMF53401.1"/>
    <property type="molecule type" value="Genomic_DNA"/>
</dbReference>
<evidence type="ECO:0000313" key="2">
    <source>
        <dbReference type="Proteomes" id="UP000192920"/>
    </source>
</evidence>
<dbReference type="RefSeq" id="WP_085277799.1">
    <property type="nucleotide sequence ID" value="NZ_FXAG01000029.1"/>
</dbReference>
<dbReference type="Proteomes" id="UP000192920">
    <property type="component" value="Unassembled WGS sequence"/>
</dbReference>
<organism evidence="1 2">
    <name type="scientific">Pseudogulbenkiania subflava DSM 22618</name>
    <dbReference type="NCBI Taxonomy" id="1123014"/>
    <lineage>
        <taxon>Bacteria</taxon>
        <taxon>Pseudomonadati</taxon>
        <taxon>Pseudomonadota</taxon>
        <taxon>Betaproteobacteria</taxon>
        <taxon>Neisseriales</taxon>
        <taxon>Chromobacteriaceae</taxon>
        <taxon>Pseudogulbenkiania</taxon>
    </lineage>
</organism>